<gene>
    <name evidence="2" type="ORF">SAMN05216605_1122</name>
</gene>
<reference evidence="3" key="1">
    <citation type="submission" date="2016-10" db="EMBL/GenBank/DDBJ databases">
        <authorList>
            <person name="Varghese N."/>
            <person name="Submissions S."/>
        </authorList>
    </citation>
    <scope>NUCLEOTIDE SEQUENCE [LARGE SCALE GENOMIC DNA]</scope>
    <source>
        <strain evidence="3">ATCC 700689</strain>
    </source>
</reference>
<evidence type="ECO:0000313" key="3">
    <source>
        <dbReference type="Proteomes" id="UP000182894"/>
    </source>
</evidence>
<sequence>MRRQPLQRRPKLGITDPLSRRTDRLSRRSRQIPRMTNGTPMYCRRLYLQLQSGEIRKLFERHQLPLQPLLLITQTRRPVPVGDNQQERTFTPRSHMTVLACRGLQLAFQQTL</sequence>
<name>A0A1G8JAY6_9PSED</name>
<dbReference type="EMBL" id="FNCO01000012">
    <property type="protein sequence ID" value="SDI28405.1"/>
    <property type="molecule type" value="Genomic_DNA"/>
</dbReference>
<evidence type="ECO:0000256" key="1">
    <source>
        <dbReference type="SAM" id="MobiDB-lite"/>
    </source>
</evidence>
<accession>A0A1G8JAY6</accession>
<feature type="compositionally biased region" description="Basic residues" evidence="1">
    <location>
        <begin position="1"/>
        <end position="11"/>
    </location>
</feature>
<proteinExistence type="predicted"/>
<keyword evidence="3" id="KW-1185">Reference proteome</keyword>
<dbReference type="AlphaFoldDB" id="A0A1G8JAY6"/>
<protein>
    <submittedName>
        <fullName evidence="2">Uncharacterized protein</fullName>
    </submittedName>
</protein>
<organism evidence="2 3">
    <name type="scientific">Pseudomonas abietaniphila</name>
    <dbReference type="NCBI Taxonomy" id="89065"/>
    <lineage>
        <taxon>Bacteria</taxon>
        <taxon>Pseudomonadati</taxon>
        <taxon>Pseudomonadota</taxon>
        <taxon>Gammaproteobacteria</taxon>
        <taxon>Pseudomonadales</taxon>
        <taxon>Pseudomonadaceae</taxon>
        <taxon>Pseudomonas</taxon>
    </lineage>
</organism>
<evidence type="ECO:0000313" key="2">
    <source>
        <dbReference type="EMBL" id="SDI28405.1"/>
    </source>
</evidence>
<feature type="region of interest" description="Disordered" evidence="1">
    <location>
        <begin position="1"/>
        <end position="37"/>
    </location>
</feature>
<dbReference type="Proteomes" id="UP000182894">
    <property type="component" value="Unassembled WGS sequence"/>
</dbReference>